<dbReference type="Proteomes" id="UP000075357">
    <property type="component" value="Unassembled WGS sequence"/>
</dbReference>
<comment type="caution">
    <text evidence="5">The sequence shown here is derived from an EMBL/GenBank/DDBJ whole genome shotgun (WGS) entry which is preliminary data.</text>
</comment>
<dbReference type="Pfam" id="PF13377">
    <property type="entry name" value="Peripla_BP_3"/>
    <property type="match status" value="1"/>
</dbReference>
<dbReference type="PATRIC" id="fig|36807.3.peg.702"/>
<keyword evidence="2" id="KW-0238">DNA-binding</keyword>
<evidence type="ECO:0000259" key="4">
    <source>
        <dbReference type="Pfam" id="PF13377"/>
    </source>
</evidence>
<feature type="domain" description="Transcriptional regulator LacI/GalR-like sensor" evidence="4">
    <location>
        <begin position="12"/>
        <end position="107"/>
    </location>
</feature>
<organism evidence="5 6">
    <name type="scientific">Microbacterium laevaniformans</name>
    <dbReference type="NCBI Taxonomy" id="36807"/>
    <lineage>
        <taxon>Bacteria</taxon>
        <taxon>Bacillati</taxon>
        <taxon>Actinomycetota</taxon>
        <taxon>Actinomycetes</taxon>
        <taxon>Micrococcales</taxon>
        <taxon>Microbacteriaceae</taxon>
        <taxon>Microbacterium</taxon>
    </lineage>
</organism>
<dbReference type="PANTHER" id="PTHR30146:SF109">
    <property type="entry name" value="HTH-TYPE TRANSCRIPTIONAL REGULATOR GALS"/>
    <property type="match status" value="1"/>
</dbReference>
<evidence type="ECO:0000256" key="2">
    <source>
        <dbReference type="ARBA" id="ARBA00023125"/>
    </source>
</evidence>
<dbReference type="InterPro" id="IPR028082">
    <property type="entry name" value="Peripla_BP_I"/>
</dbReference>
<evidence type="ECO:0000313" key="6">
    <source>
        <dbReference type="Proteomes" id="UP000075357"/>
    </source>
</evidence>
<keyword evidence="3" id="KW-0804">Transcription</keyword>
<proteinExistence type="predicted"/>
<reference evidence="5 6" key="1">
    <citation type="submission" date="2016-01" db="EMBL/GenBank/DDBJ databases">
        <title>Draft genome sequences of Microbacterium laevaniformans LCDC 91-0039 and the type strain of Microbacterium hominis LCDC 84-209.</title>
        <authorList>
            <person name="Bernier A.-M."/>
            <person name="Bernard K."/>
        </authorList>
    </citation>
    <scope>NUCLEOTIDE SEQUENCE [LARGE SCALE GENOMIC DNA]</scope>
    <source>
        <strain evidence="5 6">LCDC 91-0039</strain>
    </source>
</reference>
<dbReference type="STRING" id="36807.Mlaev_00681"/>
<name>A0A150HGK4_9MICO</name>
<protein>
    <submittedName>
        <fullName evidence="5">Arabinose metabolism transcriptional repressor</fullName>
    </submittedName>
</protein>
<keyword evidence="6" id="KW-1185">Reference proteome</keyword>
<dbReference type="PANTHER" id="PTHR30146">
    <property type="entry name" value="LACI-RELATED TRANSCRIPTIONAL REPRESSOR"/>
    <property type="match status" value="1"/>
</dbReference>
<sequence length="112" mass="12075">MSEVLDSGAEVDALLCFNDRLAMGAYQALQERGVRVPEDVSVLSFDDTSFARWLRPGLTTFAFPQRALGRAAADELIDLMERGAAADGSSPPPVARLVPLPLRMRASVADRA</sequence>
<dbReference type="SUPFAM" id="SSF53822">
    <property type="entry name" value="Periplasmic binding protein-like I"/>
    <property type="match status" value="1"/>
</dbReference>
<dbReference type="EMBL" id="LRAD01000020">
    <property type="protein sequence ID" value="KXZ61257.1"/>
    <property type="molecule type" value="Genomic_DNA"/>
</dbReference>
<evidence type="ECO:0000313" key="5">
    <source>
        <dbReference type="EMBL" id="KXZ61257.1"/>
    </source>
</evidence>
<evidence type="ECO:0000256" key="3">
    <source>
        <dbReference type="ARBA" id="ARBA00023163"/>
    </source>
</evidence>
<dbReference type="AlphaFoldDB" id="A0A150HGK4"/>
<dbReference type="Gene3D" id="3.40.50.2300">
    <property type="match status" value="2"/>
</dbReference>
<dbReference type="InterPro" id="IPR046335">
    <property type="entry name" value="LacI/GalR-like_sensor"/>
</dbReference>
<dbReference type="GO" id="GO:0003700">
    <property type="term" value="F:DNA-binding transcription factor activity"/>
    <property type="evidence" value="ECO:0007669"/>
    <property type="project" value="TreeGrafter"/>
</dbReference>
<keyword evidence="1" id="KW-0805">Transcription regulation</keyword>
<accession>A0A150HGK4</accession>
<gene>
    <name evidence="5" type="primary">araR</name>
    <name evidence="5" type="ORF">Mlaev_00681</name>
</gene>
<evidence type="ECO:0000256" key="1">
    <source>
        <dbReference type="ARBA" id="ARBA00023015"/>
    </source>
</evidence>
<dbReference type="GO" id="GO:0000976">
    <property type="term" value="F:transcription cis-regulatory region binding"/>
    <property type="evidence" value="ECO:0007669"/>
    <property type="project" value="TreeGrafter"/>
</dbReference>